<protein>
    <submittedName>
        <fullName evidence="5">DnaD domain protein</fullName>
    </submittedName>
</protein>
<gene>
    <name evidence="5" type="ORF">PML95_08285</name>
</gene>
<dbReference type="Proteomes" id="UP001179600">
    <property type="component" value="Chromosome"/>
</dbReference>
<dbReference type="InterPro" id="IPR034829">
    <property type="entry name" value="DnaD-like_sf"/>
</dbReference>
<name>A0AAF0BHG4_9ENTE</name>
<dbReference type="InterPro" id="IPR006343">
    <property type="entry name" value="DnaB/C_C"/>
</dbReference>
<dbReference type="RefSeq" id="WP_272163227.1">
    <property type="nucleotide sequence ID" value="NZ_CP116507.1"/>
</dbReference>
<feature type="domain" description="DnaB/C C-terminal" evidence="3">
    <location>
        <begin position="325"/>
        <end position="399"/>
    </location>
</feature>
<accession>A0AAF0BHG4</accession>
<evidence type="ECO:0000256" key="2">
    <source>
        <dbReference type="SAM" id="MobiDB-lite"/>
    </source>
</evidence>
<evidence type="ECO:0000256" key="1">
    <source>
        <dbReference type="ARBA" id="ARBA00093462"/>
    </source>
</evidence>
<evidence type="ECO:0000313" key="6">
    <source>
        <dbReference type="Proteomes" id="UP001179600"/>
    </source>
</evidence>
<organism evidence="5 6">
    <name type="scientific">Vagococcus lutrae</name>
    <dbReference type="NCBI Taxonomy" id="81947"/>
    <lineage>
        <taxon>Bacteria</taxon>
        <taxon>Bacillati</taxon>
        <taxon>Bacillota</taxon>
        <taxon>Bacilli</taxon>
        <taxon>Lactobacillales</taxon>
        <taxon>Enterococcaceae</taxon>
        <taxon>Vagococcus</taxon>
    </lineage>
</organism>
<proteinExistence type="inferred from homology"/>
<comment type="similarity">
    <text evidence="1">Belongs to the DnaB/DnaD family.</text>
</comment>
<dbReference type="Pfam" id="PF25888">
    <property type="entry name" value="WHD_DnaB"/>
    <property type="match status" value="1"/>
</dbReference>
<evidence type="ECO:0000259" key="4">
    <source>
        <dbReference type="Pfam" id="PF25888"/>
    </source>
</evidence>
<dbReference type="AlphaFoldDB" id="A0AAF0BHG4"/>
<dbReference type="Pfam" id="PF07261">
    <property type="entry name" value="DnaB_2"/>
    <property type="match status" value="1"/>
</dbReference>
<dbReference type="EMBL" id="CP116507">
    <property type="protein sequence ID" value="WCG22385.1"/>
    <property type="molecule type" value="Genomic_DNA"/>
</dbReference>
<evidence type="ECO:0000313" key="5">
    <source>
        <dbReference type="EMBL" id="WCG22385.1"/>
    </source>
</evidence>
<sequence length="467" mass="54679">MKNAWEYVHPKDTFSVTLIGTLTREDYQTLAEFYQPVIGMTGFTLYHALTTFLDVDKVGQKDRYFLHADILNQLDIDLQQFYLGRQKLEGIGLLKVYQLEEKDKREWRYQLQPPLSAIKILQDPLLATLLLEKIGERRFNTLSRYYQVIEEPRDNFKEVTESFVNVYQVNHERVLAYEVPEGMTEPEVSLQTQATTISSFDWQFFNQLIASLKLDERHVTEHLKPMILSLHQLYGLNELTMKTFVEASVNFETNQVDLSRLQRLIVKRQTPAIKKSTVSTKIEEASLTEKEQLMKRYNQLEKQGYTEGERQVIMISETLYPMVFLEDIKQQKQGFVSEDERWVIRNLVNQTPLSNSVINILVHYCLVIQNNPVLESKYANKIANDWAQTGIKTPEMAIDKVKDMVSKPTTKRKNYSKNNQVVHSSRKESLPKWVNQEQQETPVSNETLVQINERLRAMKNKTRKEDN</sequence>
<feature type="compositionally biased region" description="Polar residues" evidence="2">
    <location>
        <begin position="435"/>
        <end position="447"/>
    </location>
</feature>
<dbReference type="Gene3D" id="1.10.10.630">
    <property type="entry name" value="DnaD domain-like"/>
    <property type="match status" value="1"/>
</dbReference>
<dbReference type="InterPro" id="IPR058660">
    <property type="entry name" value="WHD_DnaB"/>
</dbReference>
<evidence type="ECO:0000259" key="3">
    <source>
        <dbReference type="Pfam" id="PF07261"/>
    </source>
</evidence>
<feature type="domain" description="Replicative helicase loading/DNA remodeling protein DnaB N-terminal winged helix" evidence="4">
    <location>
        <begin position="9"/>
        <end position="263"/>
    </location>
</feature>
<reference evidence="5" key="1">
    <citation type="submission" date="2023-01" db="EMBL/GenBank/DDBJ databases">
        <title>Oxazolidinone resistance genes in florfenicol resistant enterococci from beef cattle and veal calves at slaughter.</title>
        <authorList>
            <person name="Biggel M."/>
        </authorList>
    </citation>
    <scope>NUCLEOTIDE SEQUENCE</scope>
    <source>
        <strain evidence="5">K204-1</strain>
    </source>
</reference>
<feature type="region of interest" description="Disordered" evidence="2">
    <location>
        <begin position="408"/>
        <end position="447"/>
    </location>
</feature>